<keyword evidence="3" id="KW-1185">Reference proteome</keyword>
<proteinExistence type="predicted"/>
<dbReference type="InParanoid" id="A0A3Q1ISY1"/>
<dbReference type="OrthoDB" id="9948000at2759"/>
<feature type="signal peptide" evidence="1">
    <location>
        <begin position="1"/>
        <end position="21"/>
    </location>
</feature>
<reference evidence="2" key="2">
    <citation type="submission" date="2025-08" db="UniProtKB">
        <authorList>
            <consortium name="Ensembl"/>
        </authorList>
    </citation>
    <scope>IDENTIFICATION</scope>
</reference>
<reference evidence="2" key="1">
    <citation type="submission" date="2021-04" db="EMBL/GenBank/DDBJ databases">
        <authorList>
            <consortium name="Wellcome Sanger Institute Data Sharing"/>
        </authorList>
    </citation>
    <scope>NUCLEOTIDE SEQUENCE [LARGE SCALE GENOMIC DNA]</scope>
</reference>
<dbReference type="GeneTree" id="ENSGT00610000086460"/>
<organism evidence="2 3">
    <name type="scientific">Anabas testudineus</name>
    <name type="common">Climbing perch</name>
    <name type="synonym">Anthias testudineus</name>
    <dbReference type="NCBI Taxonomy" id="64144"/>
    <lineage>
        <taxon>Eukaryota</taxon>
        <taxon>Metazoa</taxon>
        <taxon>Chordata</taxon>
        <taxon>Craniata</taxon>
        <taxon>Vertebrata</taxon>
        <taxon>Euteleostomi</taxon>
        <taxon>Actinopterygii</taxon>
        <taxon>Neopterygii</taxon>
        <taxon>Teleostei</taxon>
        <taxon>Neoteleostei</taxon>
        <taxon>Acanthomorphata</taxon>
        <taxon>Anabantaria</taxon>
        <taxon>Anabantiformes</taxon>
        <taxon>Anabantoidei</taxon>
        <taxon>Anabantidae</taxon>
        <taxon>Anabas</taxon>
    </lineage>
</organism>
<keyword evidence="1" id="KW-0732">Signal</keyword>
<evidence type="ECO:0000256" key="1">
    <source>
        <dbReference type="SAM" id="SignalP"/>
    </source>
</evidence>
<dbReference type="GeneID" id="113159133"/>
<dbReference type="OMA" id="KCGENPP"/>
<accession>A0A3Q1ISY1</accession>
<name>A0A3Q1ISY1_ANATE</name>
<dbReference type="RefSeq" id="XP_026211456.1">
    <property type="nucleotide sequence ID" value="XM_026355671.1"/>
</dbReference>
<dbReference type="AlphaFoldDB" id="A0A3Q1ISY1"/>
<feature type="chain" id="PRO_5018609498" evidence="1">
    <location>
        <begin position="22"/>
        <end position="215"/>
    </location>
</feature>
<evidence type="ECO:0000313" key="3">
    <source>
        <dbReference type="Proteomes" id="UP000265040"/>
    </source>
</evidence>
<reference evidence="2" key="3">
    <citation type="submission" date="2025-09" db="UniProtKB">
        <authorList>
            <consortium name="Ensembl"/>
        </authorList>
    </citation>
    <scope>IDENTIFICATION</scope>
</reference>
<sequence>MAFKGALIWLCSLAVLSSSTAQHETVSDNCSAKTQLLDDLKVAVECGESLLSAWSTQQRAALLLSMKNLTDSLHKHQLKECHGAEPKQCPEAEVPDNGGLVCVTVANKRYCKPMCNNGYDFAFLRISRLYEECSVQTQYKWTTQYIGGNKLAVCNEESTQVSGAKSAYFPKGQDCQTTKSNSQLQENITATFITELKNQGIQGQPQFTCLVCGRS</sequence>
<dbReference type="FunCoup" id="A0A3Q1ISY1">
    <property type="interactions" value="10"/>
</dbReference>
<evidence type="ECO:0000313" key="2">
    <source>
        <dbReference type="Ensembl" id="ENSATEP00000025117.1"/>
    </source>
</evidence>
<dbReference type="Ensembl" id="ENSATET00000025521.3">
    <property type="protein sequence ID" value="ENSATEP00000025117.1"/>
    <property type="gene ID" value="ENSATEG00000017427.3"/>
</dbReference>
<dbReference type="Proteomes" id="UP000265040">
    <property type="component" value="Chromosome 15"/>
</dbReference>
<protein>
    <submittedName>
        <fullName evidence="2">Uncharacterized protein</fullName>
    </submittedName>
</protein>